<dbReference type="RefSeq" id="WP_149474807.1">
    <property type="nucleotide sequence ID" value="NZ_JAGGMB010000014.1"/>
</dbReference>
<keyword evidence="3" id="KW-1185">Reference proteome</keyword>
<name>A0A9X1CDP1_9BACI</name>
<protein>
    <submittedName>
        <fullName evidence="2">NAD(P)H-nitrite reductase large subunit</fullName>
    </submittedName>
</protein>
<dbReference type="EMBL" id="JAGGMB010000014">
    <property type="protein sequence ID" value="MBP2079256.1"/>
    <property type="molecule type" value="Genomic_DNA"/>
</dbReference>
<dbReference type="CDD" id="cd19946">
    <property type="entry name" value="GlpA-like_Fer2_BFD-like"/>
    <property type="match status" value="1"/>
</dbReference>
<dbReference type="Proteomes" id="UP001138793">
    <property type="component" value="Unassembled WGS sequence"/>
</dbReference>
<organism evidence="2 3">
    <name type="scientific">Oceanobacillus polygoni</name>
    <dbReference type="NCBI Taxonomy" id="1235259"/>
    <lineage>
        <taxon>Bacteria</taxon>
        <taxon>Bacillati</taxon>
        <taxon>Bacillota</taxon>
        <taxon>Bacilli</taxon>
        <taxon>Bacillales</taxon>
        <taxon>Bacillaceae</taxon>
        <taxon>Oceanobacillus</taxon>
    </lineage>
</organism>
<feature type="domain" description="BFD-like [2Fe-2S]-binding" evidence="1">
    <location>
        <begin position="6"/>
        <end position="55"/>
    </location>
</feature>
<proteinExistence type="predicted"/>
<sequence length="93" mass="10342">MIKTVIICRCEEVLLRDIITSIENGAETLKAIKMETRAGMGICQGRTCRVLLEQAIAPYTDITIQETNNIMYKNPVRPISLANLSRSGKDSSQ</sequence>
<dbReference type="Gene3D" id="1.10.10.1100">
    <property type="entry name" value="BFD-like [2Fe-2S]-binding domain"/>
    <property type="match status" value="1"/>
</dbReference>
<dbReference type="InterPro" id="IPR041854">
    <property type="entry name" value="BFD-like_2Fe2S-bd_dom_sf"/>
</dbReference>
<dbReference type="AlphaFoldDB" id="A0A9X1CDP1"/>
<accession>A0A9X1CDP1</accession>
<evidence type="ECO:0000313" key="2">
    <source>
        <dbReference type="EMBL" id="MBP2079256.1"/>
    </source>
</evidence>
<gene>
    <name evidence="2" type="ORF">J2Z64_003553</name>
</gene>
<evidence type="ECO:0000259" key="1">
    <source>
        <dbReference type="Pfam" id="PF04324"/>
    </source>
</evidence>
<dbReference type="OrthoDB" id="9801699at2"/>
<reference evidence="2" key="1">
    <citation type="submission" date="2021-03" db="EMBL/GenBank/DDBJ databases">
        <title>Genomic Encyclopedia of Type Strains, Phase IV (KMG-IV): sequencing the most valuable type-strain genomes for metagenomic binning, comparative biology and taxonomic classification.</title>
        <authorList>
            <person name="Goeker M."/>
        </authorList>
    </citation>
    <scope>NUCLEOTIDE SEQUENCE</scope>
    <source>
        <strain evidence="2">DSM 107338</strain>
    </source>
</reference>
<comment type="caution">
    <text evidence="2">The sequence shown here is derived from an EMBL/GenBank/DDBJ whole genome shotgun (WGS) entry which is preliminary data.</text>
</comment>
<evidence type="ECO:0000313" key="3">
    <source>
        <dbReference type="Proteomes" id="UP001138793"/>
    </source>
</evidence>
<dbReference type="Pfam" id="PF04324">
    <property type="entry name" value="Fer2_BFD"/>
    <property type="match status" value="1"/>
</dbReference>
<dbReference type="InterPro" id="IPR007419">
    <property type="entry name" value="BFD-like_2Fe2S-bd_dom"/>
</dbReference>